<dbReference type="EMBL" id="CAJOAY010025988">
    <property type="protein sequence ID" value="CAF4387561.1"/>
    <property type="molecule type" value="Genomic_DNA"/>
</dbReference>
<proteinExistence type="predicted"/>
<dbReference type="AlphaFoldDB" id="A0A820NAE4"/>
<evidence type="ECO:0000313" key="1">
    <source>
        <dbReference type="EMBL" id="CAF4387561.1"/>
    </source>
</evidence>
<reference evidence="1" key="1">
    <citation type="submission" date="2021-02" db="EMBL/GenBank/DDBJ databases">
        <authorList>
            <person name="Nowell W R."/>
        </authorList>
    </citation>
    <scope>NUCLEOTIDE SEQUENCE</scope>
</reference>
<name>A0A820NAE4_9BILA</name>
<organism evidence="1 2">
    <name type="scientific">Adineta steineri</name>
    <dbReference type="NCBI Taxonomy" id="433720"/>
    <lineage>
        <taxon>Eukaryota</taxon>
        <taxon>Metazoa</taxon>
        <taxon>Spiralia</taxon>
        <taxon>Gnathifera</taxon>
        <taxon>Rotifera</taxon>
        <taxon>Eurotatoria</taxon>
        <taxon>Bdelloidea</taxon>
        <taxon>Adinetida</taxon>
        <taxon>Adinetidae</taxon>
        <taxon>Adineta</taxon>
    </lineage>
</organism>
<gene>
    <name evidence="1" type="ORF">OKA104_LOCUS50698</name>
</gene>
<protein>
    <submittedName>
        <fullName evidence="1">Uncharacterized protein</fullName>
    </submittedName>
</protein>
<feature type="non-terminal residue" evidence="1">
    <location>
        <position position="39"/>
    </location>
</feature>
<sequence>MNVELKIIITRLMQFVTFVDTPGNNGGHRQQMAVAPKDL</sequence>
<dbReference type="Proteomes" id="UP000663881">
    <property type="component" value="Unassembled WGS sequence"/>
</dbReference>
<comment type="caution">
    <text evidence="1">The sequence shown here is derived from an EMBL/GenBank/DDBJ whole genome shotgun (WGS) entry which is preliminary data.</text>
</comment>
<evidence type="ECO:0000313" key="2">
    <source>
        <dbReference type="Proteomes" id="UP000663881"/>
    </source>
</evidence>
<accession>A0A820NAE4</accession>